<dbReference type="InterPro" id="IPR032675">
    <property type="entry name" value="LRR_dom_sf"/>
</dbReference>
<feature type="region of interest" description="Disordered" evidence="1">
    <location>
        <begin position="919"/>
        <end position="943"/>
    </location>
</feature>
<reference evidence="4 5" key="1">
    <citation type="submission" date="2016-07" db="EMBL/GenBank/DDBJ databases">
        <title>Draft genome of the white-rot fungus Obba rivulosa 3A-2.</title>
        <authorList>
            <consortium name="DOE Joint Genome Institute"/>
            <person name="Miettinen O."/>
            <person name="Riley R."/>
            <person name="Acob R."/>
            <person name="Barry K."/>
            <person name="Cullen D."/>
            <person name="De Vries R."/>
            <person name="Hainaut M."/>
            <person name="Hatakka A."/>
            <person name="Henrissat B."/>
            <person name="Hilden K."/>
            <person name="Kuo R."/>
            <person name="Labutti K."/>
            <person name="Lipzen A."/>
            <person name="Makela M.R."/>
            <person name="Sandor L."/>
            <person name="Spatafora J.W."/>
            <person name="Grigoriev I.V."/>
            <person name="Hibbett D.S."/>
        </authorList>
    </citation>
    <scope>NUCLEOTIDE SEQUENCE [LARGE SCALE GENOMIC DNA]</scope>
    <source>
        <strain evidence="4 5">3A-2</strain>
    </source>
</reference>
<dbReference type="OrthoDB" id="10257471at2759"/>
<dbReference type="Gene3D" id="3.80.10.10">
    <property type="entry name" value="Ribonuclease Inhibitor"/>
    <property type="match status" value="3"/>
</dbReference>
<evidence type="ECO:0000259" key="3">
    <source>
        <dbReference type="Pfam" id="PF25372"/>
    </source>
</evidence>
<dbReference type="SUPFAM" id="SSF52047">
    <property type="entry name" value="RNI-like"/>
    <property type="match status" value="2"/>
</dbReference>
<sequence>MAKYRSRSPTQSSDSVSDNEDEDYNKSIFFAPTEAVPVSPAQWSSRMHLLPHAVKETPQSPASRLPPELLIHILKHLHSARDLYSALLVSRAWCECSVELLWHRPTFSKLSTLVKMMRVLAKEDQTFLYAQFIRRLNFLYLGENLTDSLISRLAPCVRLERLTLINCSSISDEGLMRVLPRCPNLVALDLTGVNEVTDRSIVALAAACKRLQGINLGGCKKLTDKGILALAENCPLLRRVKLSSVELITDEPVSALAKSCPLLLEIDLNNCNRITDVSIRDIWSYSTQMRELRLSHCSELTDFAFPAPPRSELVPPGANPFPSSNLILSDKLPPLRLSGTFEHLRMLDLTACSALTDDAIEGIISVAPKIRNLVLAKCTQLTDIAVDNICKLGKNLHYLHLGHASTISDRSVSNLARSCTRLRYIDLANCPQLTDISVFELANLQKLRRIGLVRVNNLTDQAIYALAERHATLERIHLSYCDQVTVLAIHFLLQRLPKLTHLSLTGIPAFRRPELQQFCREPPQDFNTTQRAAFCVYSGKGVAELREFLHTLFNAITDDSGDDGHPPHETDYEQEFEDRFQQQFVDDMDTGDDEREDEDAYGLRPTPAPGHDTRMSLGRHEPPNGRLNYTDSYVQDTIIRSHDASMRELAMTRGSGDHATSPTTITHTWLNGQASSSAYAGPSRRSRGFGQQPIVETSTSPTPSIHSNGTDNSTTTTFFRTSTDSAATATPRNGVITPDLLFAEIGHGRGTGPGPTTVLFQGQSRLMADLGGDPNGAVHVHGVLSSAPSAYPVSPSPTAHSFTGTSSYVVSSIPPFVGPRTQHTSAETQTDHVFSLHDPLISANVADPHNTFAFVHRGRTAHVSPIARELHDSVQTALAGQSRSFDDREVDPRGRSVRRSLKNTLTAAEHYASSFFFGGRGGGSPHDGGAGPASSRDGDLHGY</sequence>
<evidence type="ECO:0000259" key="2">
    <source>
        <dbReference type="Pfam" id="PF12937"/>
    </source>
</evidence>
<dbReference type="AlphaFoldDB" id="A0A8E2B5B7"/>
<protein>
    <submittedName>
        <fullName evidence="4">RNI-like protein</fullName>
    </submittedName>
</protein>
<dbReference type="GO" id="GO:0031146">
    <property type="term" value="P:SCF-dependent proteasomal ubiquitin-dependent protein catabolic process"/>
    <property type="evidence" value="ECO:0007669"/>
    <property type="project" value="TreeGrafter"/>
</dbReference>
<organism evidence="4 5">
    <name type="scientific">Obba rivulosa</name>
    <dbReference type="NCBI Taxonomy" id="1052685"/>
    <lineage>
        <taxon>Eukaryota</taxon>
        <taxon>Fungi</taxon>
        <taxon>Dikarya</taxon>
        <taxon>Basidiomycota</taxon>
        <taxon>Agaricomycotina</taxon>
        <taxon>Agaricomycetes</taxon>
        <taxon>Polyporales</taxon>
        <taxon>Gelatoporiaceae</taxon>
        <taxon>Obba</taxon>
    </lineage>
</organism>
<dbReference type="PANTHER" id="PTHR13318">
    <property type="entry name" value="PARTNER OF PAIRED, ISOFORM B-RELATED"/>
    <property type="match status" value="1"/>
</dbReference>
<feature type="region of interest" description="Disordered" evidence="1">
    <location>
        <begin position="589"/>
        <end position="629"/>
    </location>
</feature>
<gene>
    <name evidence="4" type="ORF">OBBRIDRAFT_818448</name>
</gene>
<dbReference type="EMBL" id="KV722373">
    <property type="protein sequence ID" value="OCH92190.1"/>
    <property type="molecule type" value="Genomic_DNA"/>
</dbReference>
<dbReference type="InterPro" id="IPR001810">
    <property type="entry name" value="F-box_dom"/>
</dbReference>
<accession>A0A8E2B5B7</accession>
<proteinExistence type="predicted"/>
<feature type="region of interest" description="Disordered" evidence="1">
    <location>
        <begin position="674"/>
        <end position="716"/>
    </location>
</feature>
<feature type="compositionally biased region" description="Basic and acidic residues" evidence="1">
    <location>
        <begin position="611"/>
        <end position="623"/>
    </location>
</feature>
<feature type="compositionally biased region" description="Polar residues" evidence="1">
    <location>
        <begin position="694"/>
        <end position="709"/>
    </location>
</feature>
<dbReference type="InterPro" id="IPR006553">
    <property type="entry name" value="Leu-rich_rpt_Cys-con_subtyp"/>
</dbReference>
<feature type="compositionally biased region" description="Acidic residues" evidence="1">
    <location>
        <begin position="589"/>
        <end position="600"/>
    </location>
</feature>
<dbReference type="InterPro" id="IPR036047">
    <property type="entry name" value="F-box-like_dom_sf"/>
</dbReference>
<dbReference type="InterPro" id="IPR057207">
    <property type="entry name" value="FBXL15_LRR"/>
</dbReference>
<dbReference type="Pfam" id="PF25372">
    <property type="entry name" value="DUF7885"/>
    <property type="match status" value="1"/>
</dbReference>
<evidence type="ECO:0000313" key="4">
    <source>
        <dbReference type="EMBL" id="OCH92190.1"/>
    </source>
</evidence>
<evidence type="ECO:0000256" key="1">
    <source>
        <dbReference type="SAM" id="MobiDB-lite"/>
    </source>
</evidence>
<evidence type="ECO:0000313" key="5">
    <source>
        <dbReference type="Proteomes" id="UP000250043"/>
    </source>
</evidence>
<dbReference type="Proteomes" id="UP000250043">
    <property type="component" value="Unassembled WGS sequence"/>
</dbReference>
<feature type="region of interest" description="Disordered" evidence="1">
    <location>
        <begin position="1"/>
        <end position="21"/>
    </location>
</feature>
<dbReference type="Pfam" id="PF12937">
    <property type="entry name" value="F-box-like"/>
    <property type="match status" value="1"/>
</dbReference>
<feature type="compositionally biased region" description="Gly residues" evidence="1">
    <location>
        <begin position="919"/>
        <end position="931"/>
    </location>
</feature>
<feature type="domain" description="F-box" evidence="2">
    <location>
        <begin position="63"/>
        <end position="107"/>
    </location>
</feature>
<feature type="domain" description="F-box/LRR-repeat protein 15-like leucin rich repeat" evidence="3">
    <location>
        <begin position="143"/>
        <end position="301"/>
    </location>
</feature>
<name>A0A8E2B5B7_9APHY</name>
<keyword evidence="5" id="KW-1185">Reference proteome</keyword>
<dbReference type="SMART" id="SM00367">
    <property type="entry name" value="LRR_CC"/>
    <property type="match status" value="12"/>
</dbReference>
<dbReference type="CDD" id="cd09917">
    <property type="entry name" value="F-box_SF"/>
    <property type="match status" value="1"/>
</dbReference>
<dbReference type="GO" id="GO:0019005">
    <property type="term" value="C:SCF ubiquitin ligase complex"/>
    <property type="evidence" value="ECO:0007669"/>
    <property type="project" value="TreeGrafter"/>
</dbReference>
<dbReference type="SUPFAM" id="SSF81383">
    <property type="entry name" value="F-box domain"/>
    <property type="match status" value="1"/>
</dbReference>